<evidence type="ECO:0000256" key="2">
    <source>
        <dbReference type="SAM" id="SignalP"/>
    </source>
</evidence>
<accession>A0ABR0L4F9</accession>
<reference evidence="3 4" key="1">
    <citation type="submission" date="2023-08" db="EMBL/GenBank/DDBJ databases">
        <title>Black Yeasts Isolated from many extreme environments.</title>
        <authorList>
            <person name="Coleine C."/>
            <person name="Stajich J.E."/>
            <person name="Selbmann L."/>
        </authorList>
    </citation>
    <scope>NUCLEOTIDE SEQUENCE [LARGE SCALE GENOMIC DNA]</scope>
    <source>
        <strain evidence="3 4">CCFEE 5386</strain>
    </source>
</reference>
<comment type="caution">
    <text evidence="3">The sequence shown here is derived from an EMBL/GenBank/DDBJ whole genome shotgun (WGS) entry which is preliminary data.</text>
</comment>
<keyword evidence="1" id="KW-0812">Transmembrane</keyword>
<proteinExistence type="predicted"/>
<evidence type="ECO:0000313" key="4">
    <source>
        <dbReference type="Proteomes" id="UP001308179"/>
    </source>
</evidence>
<keyword evidence="4" id="KW-1185">Reference proteome</keyword>
<dbReference type="EMBL" id="JAVRRR010000430">
    <property type="protein sequence ID" value="KAK5142442.1"/>
    <property type="molecule type" value="Genomic_DNA"/>
</dbReference>
<keyword evidence="1" id="KW-0472">Membrane</keyword>
<sequence length="133" mass="13090">MKSILVLGALASLAAAAVYDPSCACHMTKTALAPTGTIAYPMSTYTWWETECGCHRTAAVPVPSVPASNYTAPMQPPAVSATPTTSSVPVPVPAAATGPSAEAYTGTNGAAAMTGSVVGVVGVVALALALALV</sequence>
<feature type="signal peptide" evidence="2">
    <location>
        <begin position="1"/>
        <end position="16"/>
    </location>
</feature>
<evidence type="ECO:0000313" key="3">
    <source>
        <dbReference type="EMBL" id="KAK5142442.1"/>
    </source>
</evidence>
<name>A0ABR0L4F9_9PEZI</name>
<dbReference type="Proteomes" id="UP001308179">
    <property type="component" value="Unassembled WGS sequence"/>
</dbReference>
<feature type="chain" id="PRO_5046301410" evidence="2">
    <location>
        <begin position="17"/>
        <end position="133"/>
    </location>
</feature>
<evidence type="ECO:0000256" key="1">
    <source>
        <dbReference type="SAM" id="Phobius"/>
    </source>
</evidence>
<feature type="transmembrane region" description="Helical" evidence="1">
    <location>
        <begin position="110"/>
        <end position="132"/>
    </location>
</feature>
<keyword evidence="1" id="KW-1133">Transmembrane helix</keyword>
<keyword evidence="2" id="KW-0732">Signal</keyword>
<gene>
    <name evidence="3" type="ORF">LTR32_005213</name>
</gene>
<protein>
    <submittedName>
        <fullName evidence="3">Uncharacterized protein</fullName>
    </submittedName>
</protein>
<organism evidence="3 4">
    <name type="scientific">Rachicladosporium monterosium</name>
    <dbReference type="NCBI Taxonomy" id="1507873"/>
    <lineage>
        <taxon>Eukaryota</taxon>
        <taxon>Fungi</taxon>
        <taxon>Dikarya</taxon>
        <taxon>Ascomycota</taxon>
        <taxon>Pezizomycotina</taxon>
        <taxon>Dothideomycetes</taxon>
        <taxon>Dothideomycetidae</taxon>
        <taxon>Cladosporiales</taxon>
        <taxon>Cladosporiaceae</taxon>
        <taxon>Rachicladosporium</taxon>
    </lineage>
</organism>